<sequence>NLPFFDTDDDESFMNAKINNVDISKYIYSTEDKEIVTNNDKLDFEDDYKENT</sequence>
<dbReference type="EMBL" id="CAJVPU010060610">
    <property type="protein sequence ID" value="CAG8777275.1"/>
    <property type="molecule type" value="Genomic_DNA"/>
</dbReference>
<protein>
    <submittedName>
        <fullName evidence="1">12788_t:CDS:1</fullName>
    </submittedName>
</protein>
<evidence type="ECO:0000313" key="2">
    <source>
        <dbReference type="Proteomes" id="UP000789702"/>
    </source>
</evidence>
<keyword evidence="2" id="KW-1185">Reference proteome</keyword>
<evidence type="ECO:0000313" key="1">
    <source>
        <dbReference type="EMBL" id="CAG8777275.1"/>
    </source>
</evidence>
<gene>
    <name evidence="1" type="ORF">DHETER_LOCUS16193</name>
</gene>
<proteinExistence type="predicted"/>
<reference evidence="1" key="1">
    <citation type="submission" date="2021-06" db="EMBL/GenBank/DDBJ databases">
        <authorList>
            <person name="Kallberg Y."/>
            <person name="Tangrot J."/>
            <person name="Rosling A."/>
        </authorList>
    </citation>
    <scope>NUCLEOTIDE SEQUENCE</scope>
    <source>
        <strain evidence="1">IL203A</strain>
    </source>
</reference>
<accession>A0ACA9R5C0</accession>
<organism evidence="1 2">
    <name type="scientific">Dentiscutata heterogama</name>
    <dbReference type="NCBI Taxonomy" id="1316150"/>
    <lineage>
        <taxon>Eukaryota</taxon>
        <taxon>Fungi</taxon>
        <taxon>Fungi incertae sedis</taxon>
        <taxon>Mucoromycota</taxon>
        <taxon>Glomeromycotina</taxon>
        <taxon>Glomeromycetes</taxon>
        <taxon>Diversisporales</taxon>
        <taxon>Gigasporaceae</taxon>
        <taxon>Dentiscutata</taxon>
    </lineage>
</organism>
<comment type="caution">
    <text evidence="1">The sequence shown here is derived from an EMBL/GenBank/DDBJ whole genome shotgun (WGS) entry which is preliminary data.</text>
</comment>
<name>A0ACA9R5C0_9GLOM</name>
<feature type="non-terminal residue" evidence="1">
    <location>
        <position position="1"/>
    </location>
</feature>
<dbReference type="Proteomes" id="UP000789702">
    <property type="component" value="Unassembled WGS sequence"/>
</dbReference>
<feature type="non-terminal residue" evidence="1">
    <location>
        <position position="52"/>
    </location>
</feature>